<feature type="domain" description="N-acetyltransferase" evidence="1">
    <location>
        <begin position="13"/>
        <end position="179"/>
    </location>
</feature>
<evidence type="ECO:0000313" key="2">
    <source>
        <dbReference type="EMBL" id="MBL6449481.1"/>
    </source>
</evidence>
<gene>
    <name evidence="2" type="ORF">JMN32_24425</name>
</gene>
<dbReference type="GO" id="GO:0016747">
    <property type="term" value="F:acyltransferase activity, transferring groups other than amino-acyl groups"/>
    <property type="evidence" value="ECO:0007669"/>
    <property type="project" value="InterPro"/>
</dbReference>
<dbReference type="AlphaFoldDB" id="A0A937G3A3"/>
<dbReference type="InterPro" id="IPR051531">
    <property type="entry name" value="N-acetyltransferase"/>
</dbReference>
<keyword evidence="3" id="KW-1185">Reference proteome</keyword>
<comment type="caution">
    <text evidence="2">The sequence shown here is derived from an EMBL/GenBank/DDBJ whole genome shotgun (WGS) entry which is preliminary data.</text>
</comment>
<reference evidence="2" key="1">
    <citation type="submission" date="2021-01" db="EMBL/GenBank/DDBJ databases">
        <title>Fulvivirga kasyanovii gen. nov., sp nov., a novel member of the phylum Bacteroidetes isolated from seawater in a mussel farm.</title>
        <authorList>
            <person name="Zhao L.-H."/>
            <person name="Wang Z.-J."/>
        </authorList>
    </citation>
    <scope>NUCLEOTIDE SEQUENCE</scope>
    <source>
        <strain evidence="2">29W222</strain>
    </source>
</reference>
<accession>A0A937G3A3</accession>
<evidence type="ECO:0000313" key="3">
    <source>
        <dbReference type="Proteomes" id="UP000614216"/>
    </source>
</evidence>
<dbReference type="RefSeq" id="WP_202859001.1">
    <property type="nucleotide sequence ID" value="NZ_JAEUGD010000066.1"/>
</dbReference>
<dbReference type="Gene3D" id="3.40.630.30">
    <property type="match status" value="1"/>
</dbReference>
<dbReference type="InterPro" id="IPR000182">
    <property type="entry name" value="GNAT_dom"/>
</dbReference>
<evidence type="ECO:0000259" key="1">
    <source>
        <dbReference type="PROSITE" id="PS51186"/>
    </source>
</evidence>
<dbReference type="PANTHER" id="PTHR43792">
    <property type="entry name" value="GNAT FAMILY, PUTATIVE (AFU_ORTHOLOGUE AFUA_3G00765)-RELATED-RELATED"/>
    <property type="match status" value="1"/>
</dbReference>
<protein>
    <submittedName>
        <fullName evidence="2">GNAT family N-acetyltransferase</fullName>
    </submittedName>
</protein>
<sequence length="179" mass="20742">MLNLPENFETERLVIRRLRWEDAPAIYDGYASIHESTRFVSWPTHQSIEDTYSFLSIKEDDWKHGKDYAYGITLKTTGKLIGGLGAINEQGKVAIGYILNKNFEGEGYTTEAVAKLVKLLNEMTNVWRIWALCDVDNIGSHRVLEKNGFKKEGVLQRWFRFVNQNNAIKDCIFYLYLKP</sequence>
<proteinExistence type="predicted"/>
<name>A0A937G3A3_9BACT</name>
<dbReference type="EMBL" id="JAEUGD010000066">
    <property type="protein sequence ID" value="MBL6449481.1"/>
    <property type="molecule type" value="Genomic_DNA"/>
</dbReference>
<dbReference type="Pfam" id="PF13302">
    <property type="entry name" value="Acetyltransf_3"/>
    <property type="match status" value="1"/>
</dbReference>
<organism evidence="2 3">
    <name type="scientific">Fulvivirga marina</name>
    <dbReference type="NCBI Taxonomy" id="2494733"/>
    <lineage>
        <taxon>Bacteria</taxon>
        <taxon>Pseudomonadati</taxon>
        <taxon>Bacteroidota</taxon>
        <taxon>Cytophagia</taxon>
        <taxon>Cytophagales</taxon>
        <taxon>Fulvivirgaceae</taxon>
        <taxon>Fulvivirga</taxon>
    </lineage>
</organism>
<dbReference type="SUPFAM" id="SSF55729">
    <property type="entry name" value="Acyl-CoA N-acyltransferases (Nat)"/>
    <property type="match status" value="1"/>
</dbReference>
<dbReference type="InterPro" id="IPR016181">
    <property type="entry name" value="Acyl_CoA_acyltransferase"/>
</dbReference>
<dbReference type="PROSITE" id="PS51186">
    <property type="entry name" value="GNAT"/>
    <property type="match status" value="1"/>
</dbReference>
<dbReference type="Proteomes" id="UP000614216">
    <property type="component" value="Unassembled WGS sequence"/>
</dbReference>